<sequence>MSFFSRYHCNESSNHAFNCSNLPLFPKHSNTQASICFTCIYVIFDFISLHSKNRNNFSDFVHFFFNAKYFYLTKKNCLKHTNKEDLFSLHITKLQWNEFAYSLKNYPFHPPNRKTHDCWCAEFSTQKEFKKSFTSSKNYTTMYEDYLKSFMFAMIWDQIPEEEEEKETRIIIQYWIRILNIKLGWIYDLDKIVVNYATIVFIFDTFRSSSKLIKTLIGHTSFVNSIDYSIFNDEELICSGSYDSTVRVWNINTNKQVKSFNGHSHWVYCVKFSPYHNNKYYRNVICSSSYDNTIRFWDVKDNEQLKILNKHIGSVCGIEFSSFNNGRYLCSGSSDNTIRLWDIETYKSLHIFNGQQILFDKTIRIWDIETTKQLILFKGHQHYVRSIKYGSNEKEINTILSGSNDYSVCLWDIRSGNIFYSIFTIKKKSKVNNHYNNISTCCGSLRGPIYIWG</sequence>
<dbReference type="EMBL" id="ASPP01028037">
    <property type="protein sequence ID" value="ETO05514.1"/>
    <property type="molecule type" value="Genomic_DNA"/>
</dbReference>
<gene>
    <name evidence="4" type="ORF">RFI_31883</name>
</gene>
<dbReference type="PANTHER" id="PTHR19848:SF8">
    <property type="entry name" value="F-BOX AND WD REPEAT DOMAIN CONTAINING 7"/>
    <property type="match status" value="1"/>
</dbReference>
<dbReference type="SMART" id="SM00320">
    <property type="entry name" value="WD40"/>
    <property type="match status" value="4"/>
</dbReference>
<dbReference type="PANTHER" id="PTHR19848">
    <property type="entry name" value="WD40 REPEAT PROTEIN"/>
    <property type="match status" value="1"/>
</dbReference>
<dbReference type="InterPro" id="IPR015943">
    <property type="entry name" value="WD40/YVTN_repeat-like_dom_sf"/>
</dbReference>
<dbReference type="PROSITE" id="PS00678">
    <property type="entry name" value="WD_REPEATS_1"/>
    <property type="match status" value="4"/>
</dbReference>
<reference evidence="4 5" key="1">
    <citation type="journal article" date="2013" name="Curr. Biol.">
        <title>The Genome of the Foraminiferan Reticulomyxa filosa.</title>
        <authorList>
            <person name="Glockner G."/>
            <person name="Hulsmann N."/>
            <person name="Schleicher M."/>
            <person name="Noegel A.A."/>
            <person name="Eichinger L."/>
            <person name="Gallinger C."/>
            <person name="Pawlowski J."/>
            <person name="Sierra R."/>
            <person name="Euteneuer U."/>
            <person name="Pillet L."/>
            <person name="Moustafa A."/>
            <person name="Platzer M."/>
            <person name="Groth M."/>
            <person name="Szafranski K."/>
            <person name="Schliwa M."/>
        </authorList>
    </citation>
    <scope>NUCLEOTIDE SEQUENCE [LARGE SCALE GENOMIC DNA]</scope>
</reference>
<dbReference type="InterPro" id="IPR020472">
    <property type="entry name" value="WD40_PAC1"/>
</dbReference>
<dbReference type="PROSITE" id="PS50082">
    <property type="entry name" value="WD_REPEATS_2"/>
    <property type="match status" value="4"/>
</dbReference>
<evidence type="ECO:0000256" key="2">
    <source>
        <dbReference type="ARBA" id="ARBA00022737"/>
    </source>
</evidence>
<dbReference type="InterPro" id="IPR036322">
    <property type="entry name" value="WD40_repeat_dom_sf"/>
</dbReference>
<dbReference type="PRINTS" id="PR00320">
    <property type="entry name" value="GPROTEINBRPT"/>
</dbReference>
<name>X6LV77_RETFI</name>
<feature type="repeat" description="WD" evidence="3">
    <location>
        <begin position="260"/>
        <end position="307"/>
    </location>
</feature>
<protein>
    <submittedName>
        <fullName evidence="4">WD-40 repeat protein</fullName>
    </submittedName>
</protein>
<dbReference type="PROSITE" id="PS50294">
    <property type="entry name" value="WD_REPEATS_REGION"/>
    <property type="match status" value="4"/>
</dbReference>
<dbReference type="InterPro" id="IPR001680">
    <property type="entry name" value="WD40_rpt"/>
</dbReference>
<keyword evidence="2" id="KW-0677">Repeat</keyword>
<dbReference type="SUPFAM" id="SSF50978">
    <property type="entry name" value="WD40 repeat-like"/>
    <property type="match status" value="1"/>
</dbReference>
<dbReference type="Gene3D" id="2.130.10.10">
    <property type="entry name" value="YVTN repeat-like/Quinoprotein amine dehydrogenase"/>
    <property type="match status" value="2"/>
</dbReference>
<keyword evidence="1 3" id="KW-0853">WD repeat</keyword>
<dbReference type="InterPro" id="IPR019775">
    <property type="entry name" value="WD40_repeat_CS"/>
</dbReference>
<proteinExistence type="predicted"/>
<dbReference type="AlphaFoldDB" id="X6LV77"/>
<dbReference type="CDD" id="cd00200">
    <property type="entry name" value="WD40"/>
    <property type="match status" value="1"/>
</dbReference>
<organism evidence="4 5">
    <name type="scientific">Reticulomyxa filosa</name>
    <dbReference type="NCBI Taxonomy" id="46433"/>
    <lineage>
        <taxon>Eukaryota</taxon>
        <taxon>Sar</taxon>
        <taxon>Rhizaria</taxon>
        <taxon>Retaria</taxon>
        <taxon>Foraminifera</taxon>
        <taxon>Monothalamids</taxon>
        <taxon>Reticulomyxidae</taxon>
        <taxon>Reticulomyxa</taxon>
    </lineage>
</organism>
<feature type="repeat" description="WD" evidence="3">
    <location>
        <begin position="216"/>
        <end position="259"/>
    </location>
</feature>
<keyword evidence="5" id="KW-1185">Reference proteome</keyword>
<accession>X6LV77</accession>
<evidence type="ECO:0000256" key="3">
    <source>
        <dbReference type="PROSITE-ProRule" id="PRU00221"/>
    </source>
</evidence>
<dbReference type="Proteomes" id="UP000023152">
    <property type="component" value="Unassembled WGS sequence"/>
</dbReference>
<comment type="caution">
    <text evidence="4">The sequence shown here is derived from an EMBL/GenBank/DDBJ whole genome shotgun (WGS) entry which is preliminary data.</text>
</comment>
<evidence type="ECO:0000313" key="5">
    <source>
        <dbReference type="Proteomes" id="UP000023152"/>
    </source>
</evidence>
<evidence type="ECO:0000256" key="1">
    <source>
        <dbReference type="ARBA" id="ARBA00022574"/>
    </source>
</evidence>
<feature type="repeat" description="WD" evidence="3">
    <location>
        <begin position="308"/>
        <end position="351"/>
    </location>
</feature>
<feature type="repeat" description="WD" evidence="3">
    <location>
        <begin position="377"/>
        <end position="421"/>
    </location>
</feature>
<dbReference type="Pfam" id="PF00400">
    <property type="entry name" value="WD40"/>
    <property type="match status" value="4"/>
</dbReference>
<dbReference type="OrthoDB" id="196957at2759"/>
<evidence type="ECO:0000313" key="4">
    <source>
        <dbReference type="EMBL" id="ETO05514.1"/>
    </source>
</evidence>